<keyword evidence="2" id="KW-1133">Transmembrane helix</keyword>
<reference evidence="3 4" key="1">
    <citation type="journal article" date="2015" name="Stand. Genomic Sci.">
        <title>Genomic Encyclopedia of Bacterial and Archaeal Type Strains, Phase III: the genomes of soil and plant-associated and newly described type strains.</title>
        <authorList>
            <person name="Whitman W.B."/>
            <person name="Woyke T."/>
            <person name="Klenk H.P."/>
            <person name="Zhou Y."/>
            <person name="Lilburn T.G."/>
            <person name="Beck B.J."/>
            <person name="De Vos P."/>
            <person name="Vandamme P."/>
            <person name="Eisen J.A."/>
            <person name="Garrity G."/>
            <person name="Hugenholtz P."/>
            <person name="Kyrpides N.C."/>
        </authorList>
    </citation>
    <scope>NUCLEOTIDE SEQUENCE [LARGE SCALE GENOMIC DNA]</scope>
    <source>
        <strain evidence="3 4">CGMCC 1.7271</strain>
    </source>
</reference>
<gene>
    <name evidence="3" type="ORF">IQ13_2336</name>
</gene>
<dbReference type="AlphaFoldDB" id="A0A562SJ67"/>
<accession>A0A562SJ67</accession>
<keyword evidence="4" id="KW-1185">Reference proteome</keyword>
<name>A0A562SJ67_9BACT</name>
<feature type="compositionally biased region" description="Acidic residues" evidence="1">
    <location>
        <begin position="45"/>
        <end position="56"/>
    </location>
</feature>
<evidence type="ECO:0000313" key="3">
    <source>
        <dbReference type="EMBL" id="TWI81319.1"/>
    </source>
</evidence>
<evidence type="ECO:0000313" key="4">
    <source>
        <dbReference type="Proteomes" id="UP000316167"/>
    </source>
</evidence>
<feature type="region of interest" description="Disordered" evidence="1">
    <location>
        <begin position="31"/>
        <end position="56"/>
    </location>
</feature>
<feature type="transmembrane region" description="Helical" evidence="2">
    <location>
        <begin position="6"/>
        <end position="22"/>
    </location>
</feature>
<proteinExistence type="predicted"/>
<protein>
    <submittedName>
        <fullName evidence="3">LPXTG-motif cell wall-anchored protein</fullName>
    </submittedName>
</protein>
<comment type="caution">
    <text evidence="3">The sequence shown here is derived from an EMBL/GenBank/DDBJ whole genome shotgun (WGS) entry which is preliminary data.</text>
</comment>
<evidence type="ECO:0000256" key="1">
    <source>
        <dbReference type="SAM" id="MobiDB-lite"/>
    </source>
</evidence>
<dbReference type="EMBL" id="VLLE01000004">
    <property type="protein sequence ID" value="TWI81319.1"/>
    <property type="molecule type" value="Genomic_DNA"/>
</dbReference>
<evidence type="ECO:0000256" key="2">
    <source>
        <dbReference type="SAM" id="Phobius"/>
    </source>
</evidence>
<keyword evidence="2" id="KW-0472">Membrane</keyword>
<keyword evidence="2" id="KW-0812">Transmembrane</keyword>
<organism evidence="3 4">
    <name type="scientific">Lacibacter cauensis</name>
    <dbReference type="NCBI Taxonomy" id="510947"/>
    <lineage>
        <taxon>Bacteria</taxon>
        <taxon>Pseudomonadati</taxon>
        <taxon>Bacteroidota</taxon>
        <taxon>Chitinophagia</taxon>
        <taxon>Chitinophagales</taxon>
        <taxon>Chitinophagaceae</taxon>
        <taxon>Lacibacter</taxon>
    </lineage>
</organism>
<sequence>MNWPVLIIVGIALLLLIVFLVRRNQKDEQEFEQQLNNDYHKTKDEEGDVETDNSLR</sequence>
<dbReference type="NCBIfam" id="TIGR01167">
    <property type="entry name" value="LPXTG_anchor"/>
    <property type="match status" value="1"/>
</dbReference>
<dbReference type="Proteomes" id="UP000316167">
    <property type="component" value="Unassembled WGS sequence"/>
</dbReference>